<feature type="region of interest" description="Disordered" evidence="1">
    <location>
        <begin position="356"/>
        <end position="397"/>
    </location>
</feature>
<feature type="compositionally biased region" description="Basic residues" evidence="1">
    <location>
        <begin position="452"/>
        <end position="470"/>
    </location>
</feature>
<feature type="compositionally biased region" description="Polar residues" evidence="1">
    <location>
        <begin position="846"/>
        <end position="856"/>
    </location>
</feature>
<feature type="compositionally biased region" description="Polar residues" evidence="1">
    <location>
        <begin position="364"/>
        <end position="376"/>
    </location>
</feature>
<keyword evidence="3" id="KW-1185">Reference proteome</keyword>
<feature type="compositionally biased region" description="Polar residues" evidence="1">
    <location>
        <begin position="254"/>
        <end position="276"/>
    </location>
</feature>
<dbReference type="EnsemblPlants" id="Kaladp0034s0104.1.v1.1">
    <property type="protein sequence ID" value="Kaladp0034s0104.1.v1.1"/>
    <property type="gene ID" value="Kaladp0034s0104.v1.1"/>
</dbReference>
<feature type="compositionally biased region" description="Basic and acidic residues" evidence="1">
    <location>
        <begin position="301"/>
        <end position="312"/>
    </location>
</feature>
<feature type="compositionally biased region" description="Polar residues" evidence="1">
    <location>
        <begin position="487"/>
        <end position="504"/>
    </location>
</feature>
<dbReference type="Gramene" id="Kaladp0034s0104.1.v1.1">
    <property type="protein sequence ID" value="Kaladp0034s0104.1.v1.1"/>
    <property type="gene ID" value="Kaladp0034s0104.v1.1"/>
</dbReference>
<feature type="region of interest" description="Disordered" evidence="1">
    <location>
        <begin position="193"/>
        <end position="213"/>
    </location>
</feature>
<evidence type="ECO:0000256" key="1">
    <source>
        <dbReference type="SAM" id="MobiDB-lite"/>
    </source>
</evidence>
<feature type="region of interest" description="Disordered" evidence="1">
    <location>
        <begin position="440"/>
        <end position="664"/>
    </location>
</feature>
<dbReference type="Proteomes" id="UP000594263">
    <property type="component" value="Unplaced"/>
</dbReference>
<feature type="region of interest" description="Disordered" evidence="1">
    <location>
        <begin position="684"/>
        <end position="936"/>
    </location>
</feature>
<name>A0A7N0TFC5_KALFE</name>
<feature type="compositionally biased region" description="Basic and acidic residues" evidence="1">
    <location>
        <begin position="203"/>
        <end position="213"/>
    </location>
</feature>
<organism evidence="2 3">
    <name type="scientific">Kalanchoe fedtschenkoi</name>
    <name type="common">Lavender scallops</name>
    <name type="synonym">South American air plant</name>
    <dbReference type="NCBI Taxonomy" id="63787"/>
    <lineage>
        <taxon>Eukaryota</taxon>
        <taxon>Viridiplantae</taxon>
        <taxon>Streptophyta</taxon>
        <taxon>Embryophyta</taxon>
        <taxon>Tracheophyta</taxon>
        <taxon>Spermatophyta</taxon>
        <taxon>Magnoliopsida</taxon>
        <taxon>eudicotyledons</taxon>
        <taxon>Gunneridae</taxon>
        <taxon>Pentapetalae</taxon>
        <taxon>Saxifragales</taxon>
        <taxon>Crassulaceae</taxon>
        <taxon>Kalanchoe</taxon>
    </lineage>
</organism>
<feature type="region of interest" description="Disordered" evidence="1">
    <location>
        <begin position="288"/>
        <end position="342"/>
    </location>
</feature>
<feature type="compositionally biased region" description="Acidic residues" evidence="1">
    <location>
        <begin position="880"/>
        <end position="891"/>
    </location>
</feature>
<feature type="region of interest" description="Disordered" evidence="1">
    <location>
        <begin position="241"/>
        <end position="276"/>
    </location>
</feature>
<accession>A0A7N0TFC5</accession>
<feature type="compositionally biased region" description="Basic residues" evidence="1">
    <location>
        <begin position="558"/>
        <end position="567"/>
    </location>
</feature>
<dbReference type="AlphaFoldDB" id="A0A7N0TFC5"/>
<feature type="region of interest" description="Disordered" evidence="1">
    <location>
        <begin position="955"/>
        <end position="978"/>
    </location>
</feature>
<feature type="compositionally biased region" description="Basic and acidic residues" evidence="1">
    <location>
        <begin position="714"/>
        <end position="724"/>
    </location>
</feature>
<reference evidence="2" key="1">
    <citation type="submission" date="2021-01" db="UniProtKB">
        <authorList>
            <consortium name="EnsemblPlants"/>
        </authorList>
    </citation>
    <scope>IDENTIFICATION</scope>
</reference>
<feature type="compositionally biased region" description="Basic and acidic residues" evidence="1">
    <location>
        <begin position="619"/>
        <end position="630"/>
    </location>
</feature>
<evidence type="ECO:0000313" key="3">
    <source>
        <dbReference type="Proteomes" id="UP000594263"/>
    </source>
</evidence>
<feature type="compositionally biased region" description="Basic and acidic residues" evidence="1">
    <location>
        <begin position="593"/>
        <end position="604"/>
    </location>
</feature>
<proteinExistence type="predicted"/>
<protein>
    <submittedName>
        <fullName evidence="2">Uncharacterized protein</fullName>
    </submittedName>
</protein>
<feature type="compositionally biased region" description="Basic and acidic residues" evidence="1">
    <location>
        <begin position="768"/>
        <end position="783"/>
    </location>
</feature>
<feature type="compositionally biased region" description="Basic and acidic residues" evidence="1">
    <location>
        <begin position="477"/>
        <end position="486"/>
    </location>
</feature>
<feature type="compositionally biased region" description="Basic and acidic residues" evidence="1">
    <location>
        <begin position="505"/>
        <end position="538"/>
    </location>
</feature>
<evidence type="ECO:0000313" key="2">
    <source>
        <dbReference type="EnsemblPlants" id="Kaladp0034s0104.1.v1.1"/>
    </source>
</evidence>
<sequence>MTNLDGESALHDHTVFIDTSLDTHMATVFGEVDTVYEFKRKIQYEHVSCFPDIGEININALQVKRRGFLYHLSDSMFVKSAFDGIKGRWFLHVDARRLVKHGVEISVPVPGANGILRCLEQNGLMDRVDDQLNEREKTLLDVQNGGILKGKKVAIDSDDPVRKVLQDLENIVVEHCRASSFETNKRVEAEVNGSSFPCSESGQEEHLSKKRKADDTEIQIDKTLLNVDILDGHDDMTITAKKKRKIQKKENGATKRSSTKVNNSALDTSDNDMQNDVTDQDMTATINSAENKGVDMLESENEARHEDARTEQNDVNCRPIGPTNEDAAGGEALRPDPVTEPLMPDLLLEGVTADSSFPEVTMGGRQSSESNTNVTHLSEAPIEKSESNTKQMKKKKTKAKALHIQLPTTVTLPAEDNEEAPLESQKPACSKEIELKASDVLHHDVGPVKSGGKAKKEKKSSRSVVKKKTKTVTVSEETTKDEELNRNPENIGSNLEMTNISNQGSDRKTDEVAGSDVAEKATEDTYDMDGVRGSERSDMLVVKESSSLENLVPAAEKGKKKSKRKRTSASNPSEIQLKEKVPITNATQSTNHTDSREKSVEAAKGEFANYKTADGLNETIHDSEKNDGKEAAGTVLPEERKNLGSSVGTATSVDNKGKRDKLSSATNEMNFIDYFVPRQHKTEAVASGDAGTVNEEWTTVKGKTEGKKAKKKSKDIQNGKKSEVESSQESLLRHQPDGAVLHSDTESFKVPKNRVPQLSGTSGKQKLKSSDKRSKPCGSHDSEVAGSHSPSASDAHKSKFSHKGTKLDGSDSTVVPAHLLNKKADTFTAPNSTFKTPGAIKRTKSKQLASQKSSTAGVKKAENAGNRRKTLLSTNIFKDDNDESSEDDEAVDSGPSAGTTLDHFSASEVSEMEDDTGFNTPRTVGQRKAVEADNDATTNEYTLQMLRTSTRLERAKRFQESESQLDEFVPDSQANQNL</sequence>
<feature type="compositionally biased region" description="Polar residues" evidence="1">
    <location>
        <begin position="643"/>
        <end position="654"/>
    </location>
</feature>